<dbReference type="GO" id="GO:0008270">
    <property type="term" value="F:zinc ion binding"/>
    <property type="evidence" value="ECO:0007669"/>
    <property type="project" value="UniProtKB-KW"/>
</dbReference>
<dbReference type="SMART" id="SM00575">
    <property type="entry name" value="ZnF_PMZ"/>
    <property type="match status" value="1"/>
</dbReference>
<dbReference type="InterPro" id="IPR000195">
    <property type="entry name" value="Rab-GAP-TBC_dom"/>
</dbReference>
<dbReference type="PANTHER" id="PTHR22957:SF533">
    <property type="entry name" value="TBC1 DOMAIN FAMILY MEMBER 15-LIKE ISOFORM X1"/>
    <property type="match status" value="1"/>
</dbReference>
<dbReference type="STRING" id="35608.A0A2U1P1B5"/>
<name>A0A2U1P1B5_ARTAN</name>
<evidence type="ECO:0000256" key="3">
    <source>
        <dbReference type="ARBA" id="ARBA00022833"/>
    </source>
</evidence>
<reference evidence="8 9" key="1">
    <citation type="journal article" date="2018" name="Mol. Plant">
        <title>The genome of Artemisia annua provides insight into the evolution of Asteraceae family and artemisinin biosynthesis.</title>
        <authorList>
            <person name="Shen Q."/>
            <person name="Zhang L."/>
            <person name="Liao Z."/>
            <person name="Wang S."/>
            <person name="Yan T."/>
            <person name="Shi P."/>
            <person name="Liu M."/>
            <person name="Fu X."/>
            <person name="Pan Q."/>
            <person name="Wang Y."/>
            <person name="Lv Z."/>
            <person name="Lu X."/>
            <person name="Zhang F."/>
            <person name="Jiang W."/>
            <person name="Ma Y."/>
            <person name="Chen M."/>
            <person name="Hao X."/>
            <person name="Li L."/>
            <person name="Tang Y."/>
            <person name="Lv G."/>
            <person name="Zhou Y."/>
            <person name="Sun X."/>
            <person name="Brodelius P.E."/>
            <person name="Rose J.K.C."/>
            <person name="Tang K."/>
        </authorList>
    </citation>
    <scope>NUCLEOTIDE SEQUENCE [LARGE SCALE GENOMIC DNA]</scope>
    <source>
        <strain evidence="9">cv. Huhao1</strain>
        <tissue evidence="8">Leaf</tissue>
    </source>
</reference>
<feature type="region of interest" description="Disordered" evidence="5">
    <location>
        <begin position="487"/>
        <end position="509"/>
    </location>
</feature>
<dbReference type="EMBL" id="PKPP01001843">
    <property type="protein sequence ID" value="PWA79528.1"/>
    <property type="molecule type" value="Genomic_DNA"/>
</dbReference>
<accession>A0A2U1P1B5</accession>
<dbReference type="SMART" id="SM00164">
    <property type="entry name" value="TBC"/>
    <property type="match status" value="1"/>
</dbReference>
<dbReference type="PROSITE" id="PS50966">
    <property type="entry name" value="ZF_SWIM"/>
    <property type="match status" value="1"/>
</dbReference>
<dbReference type="InterPro" id="IPR035969">
    <property type="entry name" value="Rab-GAP_TBC_sf"/>
</dbReference>
<keyword evidence="2 4" id="KW-0863">Zinc-finger</keyword>
<dbReference type="OrthoDB" id="10264062at2759"/>
<evidence type="ECO:0000259" key="7">
    <source>
        <dbReference type="PROSITE" id="PS50966"/>
    </source>
</evidence>
<dbReference type="Proteomes" id="UP000245207">
    <property type="component" value="Unassembled WGS sequence"/>
</dbReference>
<protein>
    <submittedName>
        <fullName evidence="8">Ypt/Rab-GAP domain of gyp1p superfamily protein</fullName>
    </submittedName>
</protein>
<dbReference type="GO" id="GO:0005096">
    <property type="term" value="F:GTPase activator activity"/>
    <property type="evidence" value="ECO:0007669"/>
    <property type="project" value="TreeGrafter"/>
</dbReference>
<comment type="caution">
    <text evidence="8">The sequence shown here is derived from an EMBL/GenBank/DDBJ whole genome shotgun (WGS) entry which is preliminary data.</text>
</comment>
<evidence type="ECO:0000313" key="9">
    <source>
        <dbReference type="Proteomes" id="UP000245207"/>
    </source>
</evidence>
<dbReference type="SUPFAM" id="SSF47923">
    <property type="entry name" value="Ypt/Rab-GAP domain of gyp1p"/>
    <property type="match status" value="2"/>
</dbReference>
<evidence type="ECO:0000313" key="8">
    <source>
        <dbReference type="EMBL" id="PWA79528.1"/>
    </source>
</evidence>
<sequence length="776" mass="89485">MAIGHGGTETTIKYFYFSREGLPVKGKSVDKNSNDDISEEGESNNGSINFGEFKNKQKRRKASFRCGCLAKLIHKKIGNVYEVSKLEERHNHPLVAEKDMIFMKNSRNMGYTKQHFLYQVSNANFGPAIGFRLMKQLYGGFDRVGVTKSDCDDGRLVGSDIFSGPDFKKSICDIVWTDQISPERYIERKNDHDSRYRSPEFKTDLPMEQDASNLYTRTIFFDVQDEMLVSYKFCIALNVVQTENMEKYSVRDSQFEKRELVDNVYEVEFCKSEMKLHCSCNRYEYYGVLCCHAFYVLRMNNVKEFLRNYLEKRWLKNMKPSKFALPKISGASDAVRNEVLELYEMFESTVDRLLQLRLMLRILNRTTNEDMESYFPIRPECQADVPKTRFKAKIGKTLSERRWNAAFDKDGRLGIAGVLRRIQRGGIHPAIKGAVWEFLLGCYDPNSTSEERKKLRQKRRQQYESWKEQCKKIVPIVGSGKFVMTPLVSDDGEPVGDNGTDLPKSDDDSDKKVIKWKLSLHQIGLDVVRTDRALVYYENEANQAKLWDVLAIYTWVDDDIGYVQGMNDICSPMVILLGDEADAFWCFEHAMRKVRENFRSNATSMGVQSQLGILSQVMRVVDPMLHQHLEGLDGGEYLFAIRMLMVLFRREFSFVDALYLWEVMWAMEYNPNMFGDYTSNGSNEVVEAKLSNKVLKQYGKYERKNVQIGRTDQKSLLAVFLVAGVLETKNKKLLSEAKGLDDVAEIMGGMTGNLDAKKALTEALKIHKRYLKKART</sequence>
<feature type="region of interest" description="Disordered" evidence="5">
    <location>
        <begin position="27"/>
        <end position="51"/>
    </location>
</feature>
<evidence type="ECO:0000256" key="5">
    <source>
        <dbReference type="SAM" id="MobiDB-lite"/>
    </source>
</evidence>
<dbReference type="AlphaFoldDB" id="A0A2U1P1B5"/>
<evidence type="ECO:0000256" key="2">
    <source>
        <dbReference type="ARBA" id="ARBA00022771"/>
    </source>
</evidence>
<dbReference type="InterPro" id="IPR007527">
    <property type="entry name" value="Znf_SWIM"/>
</dbReference>
<keyword evidence="3" id="KW-0862">Zinc</keyword>
<keyword evidence="9" id="KW-1185">Reference proteome</keyword>
<dbReference type="Gene3D" id="1.10.472.80">
    <property type="entry name" value="Ypt/Rab-GAP domain of gyp1p, domain 3"/>
    <property type="match status" value="1"/>
</dbReference>
<gene>
    <name evidence="8" type="ORF">CTI12_AA205540</name>
</gene>
<keyword evidence="1" id="KW-0479">Metal-binding</keyword>
<dbReference type="Gene3D" id="1.10.8.270">
    <property type="entry name" value="putative rabgap domain of human tbc1 domain family member 14 like domains"/>
    <property type="match status" value="1"/>
</dbReference>
<dbReference type="Pfam" id="PF00566">
    <property type="entry name" value="RabGAP-TBC"/>
    <property type="match status" value="1"/>
</dbReference>
<proteinExistence type="predicted"/>
<evidence type="ECO:0000256" key="1">
    <source>
        <dbReference type="ARBA" id="ARBA00022723"/>
    </source>
</evidence>
<dbReference type="InterPro" id="IPR006564">
    <property type="entry name" value="Znf_PMZ"/>
</dbReference>
<organism evidence="8 9">
    <name type="scientific">Artemisia annua</name>
    <name type="common">Sweet wormwood</name>
    <dbReference type="NCBI Taxonomy" id="35608"/>
    <lineage>
        <taxon>Eukaryota</taxon>
        <taxon>Viridiplantae</taxon>
        <taxon>Streptophyta</taxon>
        <taxon>Embryophyta</taxon>
        <taxon>Tracheophyta</taxon>
        <taxon>Spermatophyta</taxon>
        <taxon>Magnoliopsida</taxon>
        <taxon>eudicotyledons</taxon>
        <taxon>Gunneridae</taxon>
        <taxon>Pentapetalae</taxon>
        <taxon>asterids</taxon>
        <taxon>campanulids</taxon>
        <taxon>Asterales</taxon>
        <taxon>Asteraceae</taxon>
        <taxon>Asteroideae</taxon>
        <taxon>Anthemideae</taxon>
        <taxon>Artemisiinae</taxon>
        <taxon>Artemisia</taxon>
    </lineage>
</organism>
<dbReference type="PANTHER" id="PTHR22957">
    <property type="entry name" value="TBC1 DOMAIN FAMILY MEMBER GTPASE-ACTIVATING PROTEIN"/>
    <property type="match status" value="1"/>
</dbReference>
<dbReference type="PROSITE" id="PS50086">
    <property type="entry name" value="TBC_RABGAP"/>
    <property type="match status" value="1"/>
</dbReference>
<feature type="domain" description="SWIM-type" evidence="7">
    <location>
        <begin position="265"/>
        <end position="301"/>
    </location>
</feature>
<dbReference type="Pfam" id="PF04434">
    <property type="entry name" value="SWIM"/>
    <property type="match status" value="1"/>
</dbReference>
<evidence type="ECO:0000259" key="6">
    <source>
        <dbReference type="PROSITE" id="PS50086"/>
    </source>
</evidence>
<feature type="domain" description="Rab-GAP TBC" evidence="6">
    <location>
        <begin position="426"/>
        <end position="668"/>
    </location>
</feature>
<dbReference type="FunFam" id="1.10.8.270:FF:000025">
    <property type="entry name" value="TBC1 domain family member 15-like"/>
    <property type="match status" value="1"/>
</dbReference>
<evidence type="ECO:0000256" key="4">
    <source>
        <dbReference type="PROSITE-ProRule" id="PRU00325"/>
    </source>
</evidence>